<evidence type="ECO:0000313" key="2">
    <source>
        <dbReference type="Proteomes" id="UP000029079"/>
    </source>
</evidence>
<sequence length="57" mass="6676">MDLKSFWVKLVNTNAVINHAEVGMKKKNLVIKKESKVELPTKKADEQLKKYKKNFMI</sequence>
<dbReference type="AlphaFoldDB" id="A0A075TZI0"/>
<reference evidence="1 2" key="1">
    <citation type="journal article" date="2014" name="Genome Announc.">
        <title>Complete Genome Sequences of Fish Pathogenic Weissella ceti Strains WS74 and WS105.</title>
        <authorList>
            <person name="Figueiredo H.C."/>
            <person name="Leal C.A."/>
            <person name="Dorella F.A."/>
            <person name="Carvalho A.F."/>
            <person name="Soares S.C."/>
            <person name="Pereira F.L."/>
            <person name="Azevedo V.A."/>
        </authorList>
    </citation>
    <scope>NUCLEOTIDE SEQUENCE [LARGE SCALE GENOMIC DNA]</scope>
    <source>
        <strain evidence="1 2">WS74</strain>
    </source>
</reference>
<name>A0A075TZI0_9LACO</name>
<evidence type="ECO:0000313" key="1">
    <source>
        <dbReference type="EMBL" id="AIM63006.1"/>
    </source>
</evidence>
<dbReference type="STRING" id="759620.WS105_0816"/>
<dbReference type="KEGG" id="wct:WS74_0754"/>
<dbReference type="PATRIC" id="fig|759620.7.peg.777"/>
<keyword evidence="2" id="KW-1185">Reference proteome</keyword>
<dbReference type="Proteomes" id="UP000029079">
    <property type="component" value="Chromosome"/>
</dbReference>
<protein>
    <submittedName>
        <fullName evidence="1">Uncharacterized protein</fullName>
    </submittedName>
</protein>
<accession>A0A075TZI0</accession>
<dbReference type="KEGG" id="wci:WS105_0816"/>
<gene>
    <name evidence="1" type="ORF">WS74_0754</name>
</gene>
<dbReference type="KEGG" id="wce:WS08_0752"/>
<reference evidence="2" key="2">
    <citation type="submission" date="2014-08" db="EMBL/GenBank/DDBJ databases">
        <title>Complete genome of Weissella ceti strain WS74 isolated from diseased rainbow trout in Brazil.</title>
        <authorList>
            <person name="Figueiredo H.C.P."/>
            <person name="Leal C.A.G."/>
            <person name="Pereira F.L."/>
            <person name="Soares S.C."/>
            <person name="Dorella F.A."/>
            <person name="Carvalho A.F."/>
            <person name="Azevedo V.A.C."/>
        </authorList>
    </citation>
    <scope>NUCLEOTIDE SEQUENCE [LARGE SCALE GENOMIC DNA]</scope>
    <source>
        <strain evidence="2">WS74</strain>
    </source>
</reference>
<dbReference type="RefSeq" id="WP_157788567.1">
    <property type="nucleotide sequence ID" value="NZ_CP009223.1"/>
</dbReference>
<proteinExistence type="predicted"/>
<organism evidence="1 2">
    <name type="scientific">Weissella ceti</name>
    <dbReference type="NCBI Taxonomy" id="759620"/>
    <lineage>
        <taxon>Bacteria</taxon>
        <taxon>Bacillati</taxon>
        <taxon>Bacillota</taxon>
        <taxon>Bacilli</taxon>
        <taxon>Lactobacillales</taxon>
        <taxon>Lactobacillaceae</taxon>
        <taxon>Weissella</taxon>
    </lineage>
</organism>
<dbReference type="EMBL" id="CP009223">
    <property type="protein sequence ID" value="AIM63006.1"/>
    <property type="molecule type" value="Genomic_DNA"/>
</dbReference>